<dbReference type="Proteomes" id="UP000267250">
    <property type="component" value="Chromosome"/>
</dbReference>
<organism evidence="1 2">
    <name type="scientific">Anoxybacter fermentans</name>
    <dbReference type="NCBI Taxonomy" id="1323375"/>
    <lineage>
        <taxon>Bacteria</taxon>
        <taxon>Bacillati</taxon>
        <taxon>Bacillota</taxon>
        <taxon>Clostridia</taxon>
        <taxon>Halanaerobiales</taxon>
        <taxon>Anoxybacter</taxon>
    </lineage>
</organism>
<evidence type="ECO:0000313" key="2">
    <source>
        <dbReference type="Proteomes" id="UP000267250"/>
    </source>
</evidence>
<name>A0A3Q9HR74_9FIRM</name>
<dbReference type="KEGG" id="aft:BBF96_10530"/>
<accession>A0A3Q9HR74</accession>
<sequence length="259" mass="29837">MQEIKKITLFPTRFIKKHFQNVIGTANFSNKSKQISLNIYNLPEPGYFSTTEREYTCYKGWLFNPETNQSFLIGTLTPTGEGLYILYDISIQWQEGFSEIIITAEPDSVKHPGDLILLIGYLKGSKTQPLKKFEPFSPPLPNHKWWKIKKADTNHCLFCPNWQQFLWPPIPTPVNQGLDLPHIIGLKTDGNGNIQYFVHGIPGRFLRSEQPDQGRTGYLYWHPYYGIEERIGAMGYWLCYLDPETNQIATPIGVTIPPR</sequence>
<proteinExistence type="predicted"/>
<dbReference type="OrthoDB" id="1705475at2"/>
<dbReference type="EMBL" id="CP016379">
    <property type="protein sequence ID" value="AZR73783.1"/>
    <property type="molecule type" value="Genomic_DNA"/>
</dbReference>
<protein>
    <submittedName>
        <fullName evidence="1">Uncharacterized protein</fullName>
    </submittedName>
</protein>
<reference evidence="1 2" key="1">
    <citation type="submission" date="2016-07" db="EMBL/GenBank/DDBJ databases">
        <title>Genome and transcriptome analysis of iron-reducing fermentative bacteria Anoxybacter fermentans.</title>
        <authorList>
            <person name="Zeng X."/>
            <person name="Shao Z."/>
        </authorList>
    </citation>
    <scope>NUCLEOTIDE SEQUENCE [LARGE SCALE GENOMIC DNA]</scope>
    <source>
        <strain evidence="1 2">DY22613</strain>
    </source>
</reference>
<evidence type="ECO:0000313" key="1">
    <source>
        <dbReference type="EMBL" id="AZR73783.1"/>
    </source>
</evidence>
<gene>
    <name evidence="1" type="ORF">BBF96_10530</name>
</gene>
<dbReference type="AlphaFoldDB" id="A0A3Q9HR74"/>
<dbReference type="RefSeq" id="WP_127017130.1">
    <property type="nucleotide sequence ID" value="NZ_CP016379.1"/>
</dbReference>
<keyword evidence="2" id="KW-1185">Reference proteome</keyword>